<dbReference type="Proteomes" id="UP000282076">
    <property type="component" value="Unassembled WGS sequence"/>
</dbReference>
<feature type="transmembrane region" description="Helical" evidence="3">
    <location>
        <begin position="6"/>
        <end position="24"/>
    </location>
</feature>
<dbReference type="InterPro" id="IPR000620">
    <property type="entry name" value="EamA_dom"/>
</dbReference>
<comment type="similarity">
    <text evidence="2">Belongs to the EamA transporter family.</text>
</comment>
<dbReference type="Gene3D" id="1.10.3730.20">
    <property type="match status" value="1"/>
</dbReference>
<sequence>MGAWLIYALLSAATAALVAIFGKIGLKDIDANSATAIRAVIMALFLLGVVAVQGKFHQLGEIVAQKKAMSFILLSGASGAASWLFYFLALKGGKVAQVGPIDKLSVVLAVVLAYFFLGEKISWVNALGVAMIAGGAILVALKA</sequence>
<evidence type="ECO:0000313" key="5">
    <source>
        <dbReference type="EMBL" id="RKP54208.1"/>
    </source>
</evidence>
<keyword evidence="3" id="KW-0812">Transmembrane</keyword>
<comment type="caution">
    <text evidence="5">The sequence shown here is derived from an EMBL/GenBank/DDBJ whole genome shotgun (WGS) entry which is preliminary data.</text>
</comment>
<evidence type="ECO:0000256" key="1">
    <source>
        <dbReference type="ARBA" id="ARBA00004127"/>
    </source>
</evidence>
<evidence type="ECO:0000256" key="2">
    <source>
        <dbReference type="ARBA" id="ARBA00007362"/>
    </source>
</evidence>
<dbReference type="GO" id="GO:0016020">
    <property type="term" value="C:membrane"/>
    <property type="evidence" value="ECO:0007669"/>
    <property type="project" value="InterPro"/>
</dbReference>
<accession>A0A494XUG9</accession>
<evidence type="ECO:0000259" key="4">
    <source>
        <dbReference type="Pfam" id="PF00892"/>
    </source>
</evidence>
<keyword evidence="3" id="KW-0472">Membrane</keyword>
<dbReference type="PANTHER" id="PTHR22911">
    <property type="entry name" value="ACYL-MALONYL CONDENSING ENZYME-RELATED"/>
    <property type="match status" value="1"/>
</dbReference>
<keyword evidence="6" id="KW-1185">Reference proteome</keyword>
<keyword evidence="3" id="KW-1133">Transmembrane helix</keyword>
<gene>
    <name evidence="5" type="ORF">D7Z26_12615</name>
</gene>
<comment type="subcellular location">
    <subcellularLocation>
        <location evidence="1">Endomembrane system</location>
        <topology evidence="1">Multi-pass membrane protein</topology>
    </subcellularLocation>
</comment>
<dbReference type="EMBL" id="RBZM01000005">
    <property type="protein sequence ID" value="RKP54208.1"/>
    <property type="molecule type" value="Genomic_DNA"/>
</dbReference>
<dbReference type="SUPFAM" id="SSF103481">
    <property type="entry name" value="Multidrug resistance efflux transporter EmrE"/>
    <property type="match status" value="1"/>
</dbReference>
<feature type="transmembrane region" description="Helical" evidence="3">
    <location>
        <begin position="123"/>
        <end position="141"/>
    </location>
</feature>
<proteinExistence type="inferred from homology"/>
<dbReference type="OrthoDB" id="9806718at2"/>
<feature type="transmembrane region" description="Helical" evidence="3">
    <location>
        <begin position="101"/>
        <end position="117"/>
    </location>
</feature>
<feature type="domain" description="EamA" evidence="4">
    <location>
        <begin position="4"/>
        <end position="140"/>
    </location>
</feature>
<dbReference type="PANTHER" id="PTHR22911:SF137">
    <property type="entry name" value="SOLUTE CARRIER FAMILY 35 MEMBER G2-RELATED"/>
    <property type="match status" value="1"/>
</dbReference>
<reference evidence="5 6" key="1">
    <citation type="submission" date="2018-10" db="EMBL/GenBank/DDBJ databases">
        <title>Cohnella sp. M2MS4P-1, whole genome shotgun sequence.</title>
        <authorList>
            <person name="Tuo L."/>
        </authorList>
    </citation>
    <scope>NUCLEOTIDE SEQUENCE [LARGE SCALE GENOMIC DNA]</scope>
    <source>
        <strain evidence="5 6">M2MS4P-1</strain>
    </source>
</reference>
<organism evidence="5 6">
    <name type="scientific">Cohnella endophytica</name>
    <dbReference type="NCBI Taxonomy" id="2419778"/>
    <lineage>
        <taxon>Bacteria</taxon>
        <taxon>Bacillati</taxon>
        <taxon>Bacillota</taxon>
        <taxon>Bacilli</taxon>
        <taxon>Bacillales</taxon>
        <taxon>Paenibacillaceae</taxon>
        <taxon>Cohnella</taxon>
    </lineage>
</organism>
<dbReference type="RefSeq" id="WP_120977314.1">
    <property type="nucleotide sequence ID" value="NZ_RBZM01000005.1"/>
</dbReference>
<protein>
    <submittedName>
        <fullName evidence="5">EamA family transporter</fullName>
    </submittedName>
</protein>
<dbReference type="InterPro" id="IPR037185">
    <property type="entry name" value="EmrE-like"/>
</dbReference>
<evidence type="ECO:0000313" key="6">
    <source>
        <dbReference type="Proteomes" id="UP000282076"/>
    </source>
</evidence>
<evidence type="ECO:0000256" key="3">
    <source>
        <dbReference type="SAM" id="Phobius"/>
    </source>
</evidence>
<dbReference type="Pfam" id="PF00892">
    <property type="entry name" value="EamA"/>
    <property type="match status" value="1"/>
</dbReference>
<name>A0A494XUG9_9BACL</name>
<dbReference type="AlphaFoldDB" id="A0A494XUG9"/>
<feature type="transmembrane region" description="Helical" evidence="3">
    <location>
        <begin position="68"/>
        <end position="89"/>
    </location>
</feature>
<feature type="transmembrane region" description="Helical" evidence="3">
    <location>
        <begin position="36"/>
        <end position="56"/>
    </location>
</feature>